<evidence type="ECO:0000313" key="4">
    <source>
        <dbReference type="Proteomes" id="UP000785200"/>
    </source>
</evidence>
<feature type="compositionally biased region" description="Basic residues" evidence="1">
    <location>
        <begin position="178"/>
        <end position="187"/>
    </location>
</feature>
<dbReference type="PROSITE" id="PS50097">
    <property type="entry name" value="BTB"/>
    <property type="match status" value="1"/>
</dbReference>
<dbReference type="InterPro" id="IPR000210">
    <property type="entry name" value="BTB/POZ_dom"/>
</dbReference>
<dbReference type="EMBL" id="VNKQ01000005">
    <property type="protein sequence ID" value="KAG0650661.1"/>
    <property type="molecule type" value="Genomic_DNA"/>
</dbReference>
<dbReference type="Gene3D" id="3.30.710.10">
    <property type="entry name" value="Potassium Channel Kv1.1, Chain A"/>
    <property type="match status" value="1"/>
</dbReference>
<dbReference type="SUPFAM" id="SSF54695">
    <property type="entry name" value="POZ domain"/>
    <property type="match status" value="1"/>
</dbReference>
<keyword evidence="4" id="KW-1185">Reference proteome</keyword>
<dbReference type="PANTHER" id="PTHR47843:SF6">
    <property type="entry name" value="BTB DOMAIN-CONTAINING PROTEIN"/>
    <property type="match status" value="1"/>
</dbReference>
<feature type="compositionally biased region" description="Basic and acidic residues" evidence="1">
    <location>
        <begin position="15"/>
        <end position="24"/>
    </location>
</feature>
<dbReference type="AlphaFoldDB" id="A0A9P6VLS5"/>
<feature type="region of interest" description="Disordered" evidence="1">
    <location>
        <begin position="233"/>
        <end position="263"/>
    </location>
</feature>
<organism evidence="3 4">
    <name type="scientific">Hyphodiscus hymeniophilus</name>
    <dbReference type="NCBI Taxonomy" id="353542"/>
    <lineage>
        <taxon>Eukaryota</taxon>
        <taxon>Fungi</taxon>
        <taxon>Dikarya</taxon>
        <taxon>Ascomycota</taxon>
        <taxon>Pezizomycotina</taxon>
        <taxon>Leotiomycetes</taxon>
        <taxon>Helotiales</taxon>
        <taxon>Hyphodiscaceae</taxon>
        <taxon>Hyphodiscus</taxon>
    </lineage>
</organism>
<dbReference type="Proteomes" id="UP000785200">
    <property type="component" value="Unassembled WGS sequence"/>
</dbReference>
<feature type="region of interest" description="Disordered" evidence="1">
    <location>
        <begin position="146"/>
        <end position="196"/>
    </location>
</feature>
<sequence length="465" mass="52674">MARIRGNTHVPAPDQPERSLDAEMRAPSTTTPDVVVLDFVEDDTRVKEVADPKKDLWLSSVDGRHQSAIIPVRVGPTAEVFSVHRDVLIKSEYFRMALDGEFREADDQAIDLPEEDPAIFSFVIAFLYEGTYVPIKTAASVLVEEPDKGKGKESDDMNSGSEDGTDSGGSASDESIRSQRRRERRTRRQWEQRQRKELGRHRPDCQCIACVSESTGPACWNCGMTRRPTPPRTRWYNNPPHVMPVRGHPTRPRDRDRRRGSRNNVVVVDDPVPGERMSVEDLRTWAMAYSLSVEVYVCADRFLMPDFKTCVSACIIDNFEIAGLDAALPAVLQSCKTLNAGLSPMDPLLKKVFARVGFLQARLWKNFREETDTFFKENPELSIIIMKEMMERREEDNKDDLPAMERPLPVPLPRDHVIVEGPGRRNRDPYVSKVLLLSCHSVTTDIARISLDNSAHFALPLLTNY</sequence>
<feature type="region of interest" description="Disordered" evidence="1">
    <location>
        <begin position="1"/>
        <end position="29"/>
    </location>
</feature>
<feature type="domain" description="BTB" evidence="2">
    <location>
        <begin position="66"/>
        <end position="130"/>
    </location>
</feature>
<dbReference type="PANTHER" id="PTHR47843">
    <property type="entry name" value="BTB DOMAIN-CONTAINING PROTEIN-RELATED"/>
    <property type="match status" value="1"/>
</dbReference>
<feature type="compositionally biased region" description="Basic and acidic residues" evidence="1">
    <location>
        <begin position="146"/>
        <end position="155"/>
    </location>
</feature>
<dbReference type="Pfam" id="PF00651">
    <property type="entry name" value="BTB"/>
    <property type="match status" value="1"/>
</dbReference>
<accession>A0A9P6VLS5</accession>
<dbReference type="CDD" id="cd18186">
    <property type="entry name" value="BTB_POZ_ZBTB_KLHL-like"/>
    <property type="match status" value="1"/>
</dbReference>
<protein>
    <recommendedName>
        <fullName evidence="2">BTB domain-containing protein</fullName>
    </recommendedName>
</protein>
<dbReference type="OrthoDB" id="6359816at2759"/>
<name>A0A9P6VLS5_9HELO</name>
<evidence type="ECO:0000256" key="1">
    <source>
        <dbReference type="SAM" id="MobiDB-lite"/>
    </source>
</evidence>
<dbReference type="InterPro" id="IPR011333">
    <property type="entry name" value="SKP1/BTB/POZ_sf"/>
</dbReference>
<evidence type="ECO:0000259" key="2">
    <source>
        <dbReference type="PROSITE" id="PS50097"/>
    </source>
</evidence>
<gene>
    <name evidence="3" type="ORF">D0Z07_2533</name>
</gene>
<evidence type="ECO:0000313" key="3">
    <source>
        <dbReference type="EMBL" id="KAG0650661.1"/>
    </source>
</evidence>
<comment type="caution">
    <text evidence="3">The sequence shown here is derived from an EMBL/GenBank/DDBJ whole genome shotgun (WGS) entry which is preliminary data.</text>
</comment>
<proteinExistence type="predicted"/>
<reference evidence="3" key="1">
    <citation type="submission" date="2019-07" db="EMBL/GenBank/DDBJ databases">
        <title>Hyphodiscus hymeniophilus genome sequencing and assembly.</title>
        <authorList>
            <person name="Kramer G."/>
            <person name="Nodwell J."/>
        </authorList>
    </citation>
    <scope>NUCLEOTIDE SEQUENCE</scope>
    <source>
        <strain evidence="3">ATCC 34498</strain>
    </source>
</reference>